<proteinExistence type="predicted"/>
<dbReference type="STRING" id="1440053.GCA_000718095_05262"/>
<dbReference type="OrthoDB" id="5523836at2"/>
<feature type="domain" description="Carrier" evidence="1">
    <location>
        <begin position="5"/>
        <end position="83"/>
    </location>
</feature>
<dbReference type="GeneID" id="95540052"/>
<reference evidence="2 3" key="1">
    <citation type="submission" date="2013-12" db="EMBL/GenBank/DDBJ databases">
        <title>Annotated genome of Streptomyces scopuliridis.</title>
        <authorList>
            <person name="Olson J.B."/>
        </authorList>
    </citation>
    <scope>NUCLEOTIDE SEQUENCE [LARGE SCALE GENOMIC DNA]</scope>
    <source>
        <strain evidence="2 3">RB72</strain>
    </source>
</reference>
<accession>A0A2T7TG53</accession>
<dbReference type="Proteomes" id="UP000245992">
    <property type="component" value="Unassembled WGS sequence"/>
</dbReference>
<dbReference type="AlphaFoldDB" id="A0A2T7TG53"/>
<keyword evidence="3" id="KW-1185">Reference proteome</keyword>
<dbReference type="EMBL" id="AZSP01000006">
    <property type="protein sequence ID" value="PVE14133.1"/>
    <property type="molecule type" value="Genomic_DNA"/>
</dbReference>
<comment type="caution">
    <text evidence="2">The sequence shown here is derived from an EMBL/GenBank/DDBJ whole genome shotgun (WGS) entry which is preliminary data.</text>
</comment>
<dbReference type="Pfam" id="PF00550">
    <property type="entry name" value="PP-binding"/>
    <property type="match status" value="1"/>
</dbReference>
<dbReference type="InterPro" id="IPR036736">
    <property type="entry name" value="ACP-like_sf"/>
</dbReference>
<dbReference type="Gene3D" id="1.10.1200.10">
    <property type="entry name" value="ACP-like"/>
    <property type="match status" value="1"/>
</dbReference>
<protein>
    <submittedName>
        <fullName evidence="2">Polyketide-8 synthase acyl carrier protein</fullName>
    </submittedName>
</protein>
<gene>
    <name evidence="2" type="ORF">Y717_25280</name>
</gene>
<dbReference type="SUPFAM" id="SSF47336">
    <property type="entry name" value="ACP-like"/>
    <property type="match status" value="1"/>
</dbReference>
<dbReference type="PROSITE" id="PS50075">
    <property type="entry name" value="CARRIER"/>
    <property type="match status" value="1"/>
</dbReference>
<name>A0A2T7TG53_9ACTN</name>
<evidence type="ECO:0000313" key="3">
    <source>
        <dbReference type="Proteomes" id="UP000245992"/>
    </source>
</evidence>
<dbReference type="RefSeq" id="WP_030354237.1">
    <property type="nucleotide sequence ID" value="NZ_AZSP01000006.1"/>
</dbReference>
<organism evidence="2 3">
    <name type="scientific">Streptomyces scopuliridis RB72</name>
    <dbReference type="NCBI Taxonomy" id="1440053"/>
    <lineage>
        <taxon>Bacteria</taxon>
        <taxon>Bacillati</taxon>
        <taxon>Actinomycetota</taxon>
        <taxon>Actinomycetes</taxon>
        <taxon>Kitasatosporales</taxon>
        <taxon>Streptomycetaceae</taxon>
        <taxon>Streptomyces</taxon>
    </lineage>
</organism>
<sequence>MTAQPIETLDKEDLRRTLAEVIDVDATEIGEATDFVDELNVDSLLLLELVVVLEKKYGVKFSEREMRTARTFRDAHALLERKLAVSA</sequence>
<evidence type="ECO:0000259" key="1">
    <source>
        <dbReference type="PROSITE" id="PS50075"/>
    </source>
</evidence>
<dbReference type="InterPro" id="IPR009081">
    <property type="entry name" value="PP-bd_ACP"/>
</dbReference>
<evidence type="ECO:0000313" key="2">
    <source>
        <dbReference type="EMBL" id="PVE14133.1"/>
    </source>
</evidence>